<dbReference type="EMBL" id="JALPRX010000095">
    <property type="protein sequence ID" value="MCK8786750.1"/>
    <property type="molecule type" value="Genomic_DNA"/>
</dbReference>
<organism evidence="2 3">
    <name type="scientific">Roseomonas acroporae</name>
    <dbReference type="NCBI Taxonomy" id="2937791"/>
    <lineage>
        <taxon>Bacteria</taxon>
        <taxon>Pseudomonadati</taxon>
        <taxon>Pseudomonadota</taxon>
        <taxon>Alphaproteobacteria</taxon>
        <taxon>Acetobacterales</taxon>
        <taxon>Roseomonadaceae</taxon>
        <taxon>Roseomonas</taxon>
    </lineage>
</organism>
<feature type="region of interest" description="Disordered" evidence="1">
    <location>
        <begin position="1"/>
        <end position="22"/>
    </location>
</feature>
<gene>
    <name evidence="2" type="ORF">M0638_20470</name>
</gene>
<feature type="compositionally biased region" description="Basic residues" evidence="1">
    <location>
        <begin position="1"/>
        <end position="12"/>
    </location>
</feature>
<keyword evidence="3" id="KW-1185">Reference proteome</keyword>
<name>A0A9X2BZ72_9PROT</name>
<dbReference type="RefSeq" id="WP_248668864.1">
    <property type="nucleotide sequence ID" value="NZ_JALPRX010000095.1"/>
</dbReference>
<dbReference type="Proteomes" id="UP001139516">
    <property type="component" value="Unassembled WGS sequence"/>
</dbReference>
<evidence type="ECO:0000256" key="1">
    <source>
        <dbReference type="SAM" id="MobiDB-lite"/>
    </source>
</evidence>
<evidence type="ECO:0000313" key="2">
    <source>
        <dbReference type="EMBL" id="MCK8786750.1"/>
    </source>
</evidence>
<feature type="compositionally biased region" description="Low complexity" evidence="1">
    <location>
        <begin position="13"/>
        <end position="22"/>
    </location>
</feature>
<protein>
    <submittedName>
        <fullName evidence="2">Uncharacterized protein</fullName>
    </submittedName>
</protein>
<accession>A0A9X2BZ72</accession>
<proteinExistence type="predicted"/>
<reference evidence="2" key="1">
    <citation type="submission" date="2022-04" db="EMBL/GenBank/DDBJ databases">
        <title>Roseomonas acroporae sp. nov., isolated from coral Acropora digitifera.</title>
        <authorList>
            <person name="Sun H."/>
        </authorList>
    </citation>
    <scope>NUCLEOTIDE SEQUENCE</scope>
    <source>
        <strain evidence="2">NAR14</strain>
    </source>
</reference>
<dbReference type="AlphaFoldDB" id="A0A9X2BZ72"/>
<evidence type="ECO:0000313" key="3">
    <source>
        <dbReference type="Proteomes" id="UP001139516"/>
    </source>
</evidence>
<comment type="caution">
    <text evidence="2">The sequence shown here is derived from an EMBL/GenBank/DDBJ whole genome shotgun (WGS) entry which is preliminary data.</text>
</comment>
<sequence length="68" mass="7244">MPKPTRHRRQPRQRAPLPAGPRLLLMPGLINADGEPKAAVALPGNPIPTLFPNVAAALAALRALEVRP</sequence>